<sequence>MAEAERLLRAAGFALTTTGDALLVTRRFRTDVDLRPLDENLLSRLLDAAVEDADPREVMPAVAGPAGWTRERRAAFLRFHRTRSLSAHPVESTYAVLLAGPAGGPRVVGAARLAPVPEQPLTVEAGLWLRRQVRGEGLGSAVLRQLAGLARAGGAAHMVASTTPENVASQRLLSALCTTVTRREDAVIARLALGDAWS</sequence>
<dbReference type="Gene3D" id="3.40.630.30">
    <property type="match status" value="1"/>
</dbReference>
<dbReference type="EMBL" id="CP021121">
    <property type="protein sequence ID" value="ARQ72521.1"/>
    <property type="molecule type" value="Genomic_DNA"/>
</dbReference>
<feature type="domain" description="N-acetyltransferase" evidence="1">
    <location>
        <begin position="32"/>
        <end position="198"/>
    </location>
</feature>
<name>A0A1W7D610_9ACTN</name>
<dbReference type="AlphaFoldDB" id="A0A1W7D610"/>
<keyword evidence="3" id="KW-1185">Reference proteome</keyword>
<accession>A0A1W7D610</accession>
<organism evidence="2 3">
    <name type="scientific">Streptomyces marincola</name>
    <dbReference type="NCBI Taxonomy" id="2878388"/>
    <lineage>
        <taxon>Bacteria</taxon>
        <taxon>Bacillati</taxon>
        <taxon>Actinomycetota</taxon>
        <taxon>Actinomycetes</taxon>
        <taxon>Kitasatosporales</taxon>
        <taxon>Streptomycetaceae</taxon>
        <taxon>Streptomyces</taxon>
    </lineage>
</organism>
<dbReference type="PROSITE" id="PS51186">
    <property type="entry name" value="GNAT"/>
    <property type="match status" value="1"/>
</dbReference>
<evidence type="ECO:0000259" key="1">
    <source>
        <dbReference type="PROSITE" id="PS51186"/>
    </source>
</evidence>
<dbReference type="SUPFAM" id="SSF55729">
    <property type="entry name" value="Acyl-CoA N-acyltransferases (Nat)"/>
    <property type="match status" value="1"/>
</dbReference>
<dbReference type="InterPro" id="IPR000182">
    <property type="entry name" value="GNAT_dom"/>
</dbReference>
<dbReference type="Pfam" id="PF13302">
    <property type="entry name" value="Acetyltransf_3"/>
    <property type="match status" value="1"/>
</dbReference>
<dbReference type="GO" id="GO:0016747">
    <property type="term" value="F:acyltransferase activity, transferring groups other than amino-acyl groups"/>
    <property type="evidence" value="ECO:0007669"/>
    <property type="project" value="InterPro"/>
</dbReference>
<evidence type="ECO:0000313" key="2">
    <source>
        <dbReference type="EMBL" id="ARQ72521.1"/>
    </source>
</evidence>
<evidence type="ECO:0000313" key="3">
    <source>
        <dbReference type="Proteomes" id="UP000194218"/>
    </source>
</evidence>
<gene>
    <name evidence="2" type="ORF">CAG99_20545</name>
</gene>
<dbReference type="OrthoDB" id="4938828at2"/>
<proteinExistence type="predicted"/>
<protein>
    <recommendedName>
        <fullName evidence="1">N-acetyltransferase domain-containing protein</fullName>
    </recommendedName>
</protein>
<dbReference type="InterPro" id="IPR016181">
    <property type="entry name" value="Acyl_CoA_acyltransferase"/>
</dbReference>
<reference evidence="2 3" key="1">
    <citation type="submission" date="2017-05" db="EMBL/GenBank/DDBJ databases">
        <title>Complete genome sequence of Streptomyces sp. SCSIO 03032 revealed the diverse biosynthetic pathways for its bioactive secondary metabolites.</title>
        <authorList>
            <person name="Ma L."/>
            <person name="Zhu Y."/>
            <person name="Zhang W."/>
            <person name="Zhang G."/>
            <person name="Tian X."/>
            <person name="Zhang S."/>
            <person name="Zhang C."/>
        </authorList>
    </citation>
    <scope>NUCLEOTIDE SEQUENCE [LARGE SCALE GENOMIC DNA]</scope>
    <source>
        <strain evidence="2 3">SCSIO 03032</strain>
    </source>
</reference>
<dbReference type="Proteomes" id="UP000194218">
    <property type="component" value="Chromosome"/>
</dbReference>
<dbReference type="KEGG" id="smao:CAG99_20545"/>